<dbReference type="GO" id="GO:0008168">
    <property type="term" value="F:methyltransferase activity"/>
    <property type="evidence" value="ECO:0007669"/>
    <property type="project" value="UniProtKB-KW"/>
</dbReference>
<dbReference type="OrthoDB" id="117536at2157"/>
<evidence type="ECO:0000256" key="1">
    <source>
        <dbReference type="SAM" id="MobiDB-lite"/>
    </source>
</evidence>
<feature type="region of interest" description="Disordered" evidence="1">
    <location>
        <begin position="434"/>
        <end position="455"/>
    </location>
</feature>
<reference evidence="5 6" key="1">
    <citation type="journal article" date="2014" name="PLoS Genet.">
        <title>Phylogenetically driven sequencing of extremely halophilic archaea reveals strategies for static and dynamic osmo-response.</title>
        <authorList>
            <person name="Becker E.A."/>
            <person name="Seitzer P.M."/>
            <person name="Tritt A."/>
            <person name="Larsen D."/>
            <person name="Krusor M."/>
            <person name="Yao A.I."/>
            <person name="Wu D."/>
            <person name="Madern D."/>
            <person name="Eisen J.A."/>
            <person name="Darling A.E."/>
            <person name="Facciotti M.T."/>
        </authorList>
    </citation>
    <scope>NUCLEOTIDE SEQUENCE [LARGE SCALE GENOMIC DNA]</scope>
    <source>
        <strain evidence="5 6">JCM 10879</strain>
    </source>
</reference>
<dbReference type="InterPro" id="IPR013217">
    <property type="entry name" value="Methyltransf_12"/>
</dbReference>
<gene>
    <name evidence="5" type="ORF">C446_10705</name>
</gene>
<dbReference type="PATRIC" id="fig|1227454.3.peg.2174"/>
<dbReference type="Gene3D" id="3.40.50.150">
    <property type="entry name" value="Vaccinia Virus protein VP39"/>
    <property type="match status" value="1"/>
</dbReference>
<dbReference type="Pfam" id="PF08242">
    <property type="entry name" value="Methyltransf_12"/>
    <property type="match status" value="1"/>
</dbReference>
<feature type="domain" description="DUF8157" evidence="3">
    <location>
        <begin position="5"/>
        <end position="58"/>
    </location>
</feature>
<feature type="domain" description="DUF8157" evidence="4">
    <location>
        <begin position="413"/>
        <end position="516"/>
    </location>
</feature>
<dbReference type="CDD" id="cd02440">
    <property type="entry name" value="AdoMet_MTases"/>
    <property type="match status" value="1"/>
</dbReference>
<evidence type="ECO:0000313" key="6">
    <source>
        <dbReference type="Proteomes" id="UP000011607"/>
    </source>
</evidence>
<evidence type="ECO:0000259" key="4">
    <source>
        <dbReference type="Pfam" id="PF26487"/>
    </source>
</evidence>
<dbReference type="STRING" id="1227454.C446_10705"/>
<dbReference type="GO" id="GO:0032259">
    <property type="term" value="P:methylation"/>
    <property type="evidence" value="ECO:0007669"/>
    <property type="project" value="UniProtKB-KW"/>
</dbReference>
<sequence length="517" mass="57297">MSDQRDSVRSNAKYLRNVRPIDPEEICEYVEGTPHPAVVRQHLRELAPERGLELIEREDGTFVPVEDDPVSPNPGAVESFPSTYSRALEDLLVERYGANWHADASGNLLRSTIRRFKERYLEGRPVEYDDDVATGYAIYHLPGYYAAVQYALDDLAQRGLLGQNLRVLDVGAGVGGPALGLADYLPEDALLEYHAIEPSAAADVLETLLAETGRNVHTTVHRTTAEAFDPATIVDEGRDDAFDPTAPDDGFDLVLACNVLSELEDPEAVLRRYLRTLAPDGTVLAMAPADKNTSIQLRDLERRLEDERVWDRADASASGGTEPLGPVTVYGPPVRLWPGERPEDRGWSFDARPDLETPPFQRKLEDAVPADDPDHEPGEFVNVDVQFSYSLLRLDGTRRIDLELDTGDWARMAEMERHVPNRIDVVAAKLSRSLSDAEEGSHGGPGGRSNPLFKISDGSERVDHYAVVTNETALNRPLLEADYGDVCSFEQALALWNDDEEAYNLVVDEETIVDRIG</sequence>
<dbReference type="InterPro" id="IPR058959">
    <property type="entry name" value="DUF8157_C"/>
</dbReference>
<protein>
    <submittedName>
        <fullName evidence="5">Methyltransferase type 12</fullName>
    </submittedName>
</protein>
<evidence type="ECO:0000313" key="5">
    <source>
        <dbReference type="EMBL" id="EMA37320.1"/>
    </source>
</evidence>
<dbReference type="RefSeq" id="WP_006673054.1">
    <property type="nucleotide sequence ID" value="NZ_AOMA01000107.1"/>
</dbReference>
<dbReference type="InterPro" id="IPR058470">
    <property type="entry name" value="DUF8157_N"/>
</dbReference>
<dbReference type="Pfam" id="PF26487">
    <property type="entry name" value="DUF8157_C"/>
    <property type="match status" value="1"/>
</dbReference>
<dbReference type="Pfam" id="PF26486">
    <property type="entry name" value="DUF8157"/>
    <property type="match status" value="1"/>
</dbReference>
<dbReference type="InterPro" id="IPR029063">
    <property type="entry name" value="SAM-dependent_MTases_sf"/>
</dbReference>
<keyword evidence="5" id="KW-0808">Transferase</keyword>
<accession>M0LYW9</accession>
<evidence type="ECO:0000259" key="3">
    <source>
        <dbReference type="Pfam" id="PF26486"/>
    </source>
</evidence>
<dbReference type="eggNOG" id="arCOG04580">
    <property type="taxonomic scope" value="Archaea"/>
</dbReference>
<evidence type="ECO:0000259" key="2">
    <source>
        <dbReference type="Pfam" id="PF08242"/>
    </source>
</evidence>
<dbReference type="EMBL" id="AOMA01000107">
    <property type="protein sequence ID" value="EMA37320.1"/>
    <property type="molecule type" value="Genomic_DNA"/>
</dbReference>
<name>M0LYW9_9EURY</name>
<comment type="caution">
    <text evidence="5">The sequence shown here is derived from an EMBL/GenBank/DDBJ whole genome shotgun (WGS) entry which is preliminary data.</text>
</comment>
<dbReference type="AlphaFoldDB" id="M0LYW9"/>
<feature type="domain" description="Methyltransferase type 12" evidence="2">
    <location>
        <begin position="168"/>
        <end position="282"/>
    </location>
</feature>
<dbReference type="Proteomes" id="UP000011607">
    <property type="component" value="Unassembled WGS sequence"/>
</dbReference>
<keyword evidence="5" id="KW-0489">Methyltransferase</keyword>
<dbReference type="SUPFAM" id="SSF53335">
    <property type="entry name" value="S-adenosyl-L-methionine-dependent methyltransferases"/>
    <property type="match status" value="1"/>
</dbReference>
<proteinExistence type="predicted"/>
<organism evidence="5 6">
    <name type="scientific">Halobiforma nitratireducens JCM 10879</name>
    <dbReference type="NCBI Taxonomy" id="1227454"/>
    <lineage>
        <taxon>Archaea</taxon>
        <taxon>Methanobacteriati</taxon>
        <taxon>Methanobacteriota</taxon>
        <taxon>Stenosarchaea group</taxon>
        <taxon>Halobacteria</taxon>
        <taxon>Halobacteriales</taxon>
        <taxon>Natrialbaceae</taxon>
        <taxon>Halobiforma</taxon>
    </lineage>
</organism>
<keyword evidence="6" id="KW-1185">Reference proteome</keyword>